<keyword evidence="2" id="KW-0285">Flavoprotein</keyword>
<keyword evidence="3" id="KW-0274">FAD</keyword>
<dbReference type="Pfam" id="PF05699">
    <property type="entry name" value="Dimer_Tnp_hAT"/>
    <property type="match status" value="1"/>
</dbReference>
<keyword evidence="5" id="KW-0503">Monooxygenase</keyword>
<dbReference type="SUPFAM" id="SSF51905">
    <property type="entry name" value="FAD/NAD(P)-binding domain"/>
    <property type="match status" value="1"/>
</dbReference>
<evidence type="ECO:0000256" key="5">
    <source>
        <dbReference type="ARBA" id="ARBA00023033"/>
    </source>
</evidence>
<sequence length="843" mass="93670">MTTLNEANGMTGGHNGAPPNTALKVLVVGAGIGGLTAAIALRKEGHDVQILEQSAFAREAGAAIHLTPNANGVLRRLGIFAESFGANCMARLTEYTSTGEKQRSIDLQEPNKQWQHPWHLAHRIDLHNKLKLAATDPHGRGSVQLYTSSKIANVDPASATVTLENGAQFQGDLVIGADGVHSVARKSIPGSDVRPFGSGESAFRFLVPRKLAEEDLMTQQFVQNNGELLIWYANDRRIIMYPTSNNTVLNFVCVHPEAETEEQSGENWDQAGDLDLLLKVYSTFYPAVLKLLGKAEPGSIKVWKLLDMDVIPSWTNKRLALLGDSAHPFLPHQGQGAGAAIEDAAALAVVLPMGTKPEEVAERLKLYQDIRMERANKIQEYSRLAGRELESQVNVDMYGFTNYNFGHDEYDNSTQRFREWQWKLMPNPYWRMPIAFGPMPGPRQTHLGVPRNGNDSTFTTASIKFKTSRTLLQNLFPPGRRGWRFKNPGTVAYASFSQTTLNKMEWLGGSGYNHIGLYIHGVEYEKKDGSTVDGSYLPVLFESLTDPIVSGREELGMPKLYTSVDIYRRSNSYRIRTGWEGALWGEFHLEDLAEVDPLSEKGAISGEADAGILAYRYIPKTGFRNKGMAAEEHAVWDRFDAATTTPKPQKIYKAGKASFKIDPLNWEELPTLHHIISRLAELPVYEVVSAKVVEGMGVPDVSTAGPIENRGNFINNFIEPAGLTENEEDEYEAWKRSEPIAGEGVDPIKYWVELRDRHPSLSKFAIDMLSIPGSSCECERLFSELGDLLEPRRRSISPQLLAAIQCDRRWIRAGFGSGEVPVKGVISDEEMDAKYGVHKWDIS</sequence>
<dbReference type="InterPro" id="IPR010451">
    <property type="entry name" value="Acetoacetate_decarboxylase"/>
</dbReference>
<evidence type="ECO:0000256" key="2">
    <source>
        <dbReference type="ARBA" id="ARBA00022630"/>
    </source>
</evidence>
<dbReference type="GO" id="GO:0071949">
    <property type="term" value="F:FAD binding"/>
    <property type="evidence" value="ECO:0007669"/>
    <property type="project" value="InterPro"/>
</dbReference>
<dbReference type="InterPro" id="IPR023375">
    <property type="entry name" value="ADC_dom_sf"/>
</dbReference>
<name>A0A5M9L7M9_9PLEO</name>
<dbReference type="InterPro" id="IPR008906">
    <property type="entry name" value="HATC_C_dom"/>
</dbReference>
<dbReference type="PANTHER" id="PTHR13789">
    <property type="entry name" value="MONOOXYGENASE"/>
    <property type="match status" value="1"/>
</dbReference>
<dbReference type="InterPro" id="IPR036188">
    <property type="entry name" value="FAD/NAD-bd_sf"/>
</dbReference>
<dbReference type="InterPro" id="IPR012337">
    <property type="entry name" value="RNaseH-like_sf"/>
</dbReference>
<dbReference type="PRINTS" id="PR00420">
    <property type="entry name" value="RNGMNOXGNASE"/>
</dbReference>
<keyword evidence="9" id="KW-1185">Reference proteome</keyword>
<dbReference type="Pfam" id="PF01494">
    <property type="entry name" value="FAD_binding_3"/>
    <property type="match status" value="1"/>
</dbReference>
<dbReference type="InterPro" id="IPR002938">
    <property type="entry name" value="FAD-bd"/>
</dbReference>
<dbReference type="InterPro" id="IPR050493">
    <property type="entry name" value="FAD-dep_Monooxygenase_BioMet"/>
</dbReference>
<dbReference type="Pfam" id="PF06314">
    <property type="entry name" value="ADC"/>
    <property type="match status" value="1"/>
</dbReference>
<accession>A0A5M9L7M9</accession>
<feature type="domain" description="FAD-binding" evidence="6">
    <location>
        <begin position="24"/>
        <end position="379"/>
    </location>
</feature>
<dbReference type="GO" id="GO:0004497">
    <property type="term" value="F:monooxygenase activity"/>
    <property type="evidence" value="ECO:0007669"/>
    <property type="project" value="UniProtKB-KW"/>
</dbReference>
<comment type="similarity">
    <text evidence="1">Belongs to the paxM FAD-dependent monooxygenase family.</text>
</comment>
<evidence type="ECO:0000259" key="7">
    <source>
        <dbReference type="Pfam" id="PF05699"/>
    </source>
</evidence>
<dbReference type="Proteomes" id="UP000249757">
    <property type="component" value="Unassembled WGS sequence"/>
</dbReference>
<keyword evidence="4" id="KW-0560">Oxidoreductase</keyword>
<protein>
    <submittedName>
        <fullName evidence="8">FAD binding domain protein</fullName>
    </submittedName>
</protein>
<evidence type="ECO:0000313" key="9">
    <source>
        <dbReference type="Proteomes" id="UP000249757"/>
    </source>
</evidence>
<comment type="caution">
    <text evidence="8">The sequence shown here is derived from an EMBL/GenBank/DDBJ whole genome shotgun (WGS) entry which is preliminary data.</text>
</comment>
<evidence type="ECO:0000256" key="1">
    <source>
        <dbReference type="ARBA" id="ARBA00007992"/>
    </source>
</evidence>
<dbReference type="AlphaFoldDB" id="A0A5M9L7M9"/>
<evidence type="ECO:0000259" key="6">
    <source>
        <dbReference type="Pfam" id="PF01494"/>
    </source>
</evidence>
<dbReference type="SUPFAM" id="SSF53098">
    <property type="entry name" value="Ribonuclease H-like"/>
    <property type="match status" value="1"/>
</dbReference>
<organism evidence="8 9">
    <name type="scientific">Pyrenophora tritici-repentis</name>
    <dbReference type="NCBI Taxonomy" id="45151"/>
    <lineage>
        <taxon>Eukaryota</taxon>
        <taxon>Fungi</taxon>
        <taxon>Dikarya</taxon>
        <taxon>Ascomycota</taxon>
        <taxon>Pezizomycotina</taxon>
        <taxon>Dothideomycetes</taxon>
        <taxon>Pleosporomycetidae</taxon>
        <taxon>Pleosporales</taxon>
        <taxon>Pleosporineae</taxon>
        <taxon>Pleosporaceae</taxon>
        <taxon>Pyrenophora</taxon>
    </lineage>
</organism>
<dbReference type="FunFam" id="2.40.400.10:FF:000001">
    <property type="entry name" value="FAD binding domain protein"/>
    <property type="match status" value="1"/>
</dbReference>
<dbReference type="GO" id="GO:0046983">
    <property type="term" value="F:protein dimerization activity"/>
    <property type="evidence" value="ECO:0007669"/>
    <property type="project" value="InterPro"/>
</dbReference>
<reference evidence="9" key="1">
    <citation type="journal article" date="2022" name="Microb. Genom.">
        <title>A global pangenome for the wheat fungal pathogen Pyrenophora tritici-repentis and prediction of effector protein structural homology.</title>
        <authorList>
            <person name="Moolhuijzen P.M."/>
            <person name="See P.T."/>
            <person name="Shi G."/>
            <person name="Powell H.R."/>
            <person name="Cockram J."/>
            <person name="Jorgensen L.N."/>
            <person name="Benslimane H."/>
            <person name="Strelkov S.E."/>
            <person name="Turner J."/>
            <person name="Liu Z."/>
            <person name="Moffat C.S."/>
        </authorList>
    </citation>
    <scope>NUCLEOTIDE SEQUENCE [LARGE SCALE GENOMIC DNA]</scope>
</reference>
<evidence type="ECO:0000256" key="4">
    <source>
        <dbReference type="ARBA" id="ARBA00023002"/>
    </source>
</evidence>
<feature type="domain" description="HAT C-terminal dimerisation" evidence="7">
    <location>
        <begin position="734"/>
        <end position="811"/>
    </location>
</feature>
<proteinExistence type="inferred from homology"/>
<dbReference type="Gene3D" id="2.40.400.10">
    <property type="entry name" value="Acetoacetate decarboxylase-like"/>
    <property type="match status" value="1"/>
</dbReference>
<dbReference type="GO" id="GO:0016829">
    <property type="term" value="F:lyase activity"/>
    <property type="evidence" value="ECO:0007669"/>
    <property type="project" value="InterPro"/>
</dbReference>
<dbReference type="SUPFAM" id="SSF54373">
    <property type="entry name" value="FAD-linked reductases, C-terminal domain"/>
    <property type="match status" value="1"/>
</dbReference>
<evidence type="ECO:0000313" key="8">
    <source>
        <dbReference type="EMBL" id="KAI1511864.1"/>
    </source>
</evidence>
<gene>
    <name evidence="8" type="ORF">Ptr86124_009508</name>
</gene>
<dbReference type="EMBL" id="NRDI02000013">
    <property type="protein sequence ID" value="KAI1511864.1"/>
    <property type="molecule type" value="Genomic_DNA"/>
</dbReference>
<dbReference type="FunFam" id="3.50.50.60:FF:000296">
    <property type="entry name" value="Salicylate hydroxylase, putative"/>
    <property type="match status" value="1"/>
</dbReference>
<dbReference type="Gene3D" id="3.50.50.60">
    <property type="entry name" value="FAD/NAD(P)-binding domain"/>
    <property type="match status" value="1"/>
</dbReference>
<dbReference type="SUPFAM" id="SSF160104">
    <property type="entry name" value="Acetoacetate decarboxylase-like"/>
    <property type="match status" value="1"/>
</dbReference>
<dbReference type="PANTHER" id="PTHR13789:SF261">
    <property type="entry name" value="HYDROXYLASE, PUTATIVE (AFU_ORTHOLOGUE AFUA_7G00590)-RELATED"/>
    <property type="match status" value="1"/>
</dbReference>
<evidence type="ECO:0000256" key="3">
    <source>
        <dbReference type="ARBA" id="ARBA00022827"/>
    </source>
</evidence>